<dbReference type="Proteomes" id="UP000030655">
    <property type="component" value="Unassembled WGS sequence"/>
</dbReference>
<dbReference type="OrthoDB" id="10402422at2759"/>
<gene>
    <name evidence="1" type="ORF">H312_01207</name>
</gene>
<dbReference type="VEuPathDB" id="MicrosporidiaDB:H312_01207"/>
<sequence>MNFLIFFIKNIKTFISLEENVKIVLSEYPKWHIIVEDSIVRIKETDENFFGDFSPYVARIFLSNGRYQINYHGFYLFAEESNKEIKALPLDISEDGFYFNIISTEAGQKIISNEKCFQKGQWDNNSNGYKLILADCSTNIFQFFDIEKAVKKVEDNDNENATIFVHDRNLFYNNNNKEYIQVY</sequence>
<organism evidence="1 2">
    <name type="scientific">Anncaliia algerae PRA339</name>
    <dbReference type="NCBI Taxonomy" id="1288291"/>
    <lineage>
        <taxon>Eukaryota</taxon>
        <taxon>Fungi</taxon>
        <taxon>Fungi incertae sedis</taxon>
        <taxon>Microsporidia</taxon>
        <taxon>Tubulinosematoidea</taxon>
        <taxon>Tubulinosematidae</taxon>
        <taxon>Anncaliia</taxon>
    </lineage>
</organism>
<reference evidence="1 2" key="2">
    <citation type="submission" date="2014-03" db="EMBL/GenBank/DDBJ databases">
        <title>The Genome Sequence of Anncaliia algerae insect isolate PRA339.</title>
        <authorList>
            <consortium name="The Broad Institute Genome Sequencing Platform"/>
            <consortium name="The Broad Institute Genome Sequencing Center for Infectious Disease"/>
            <person name="Cuomo C."/>
            <person name="Becnel J."/>
            <person name="Sanscrainte N."/>
            <person name="Walker B."/>
            <person name="Young S.K."/>
            <person name="Zeng Q."/>
            <person name="Gargeya S."/>
            <person name="Fitzgerald M."/>
            <person name="Haas B."/>
            <person name="Abouelleil A."/>
            <person name="Alvarado L."/>
            <person name="Arachchi H.M."/>
            <person name="Berlin A.M."/>
            <person name="Chapman S.B."/>
            <person name="Dewar J."/>
            <person name="Goldberg J."/>
            <person name="Griggs A."/>
            <person name="Gujja S."/>
            <person name="Hansen M."/>
            <person name="Howarth C."/>
            <person name="Imamovic A."/>
            <person name="Larimer J."/>
            <person name="McCowan C."/>
            <person name="Murphy C."/>
            <person name="Neiman D."/>
            <person name="Pearson M."/>
            <person name="Priest M."/>
            <person name="Roberts A."/>
            <person name="Saif S."/>
            <person name="Shea T."/>
            <person name="Sisk P."/>
            <person name="Sykes S."/>
            <person name="Wortman J."/>
            <person name="Nusbaum C."/>
            <person name="Birren B."/>
        </authorList>
    </citation>
    <scope>NUCLEOTIDE SEQUENCE [LARGE SCALE GENOMIC DNA]</scope>
    <source>
        <strain evidence="1 2">PRA339</strain>
    </source>
</reference>
<dbReference type="HOGENOM" id="CLU_1539638_0_0_1"/>
<reference evidence="2" key="1">
    <citation type="submission" date="2013-02" db="EMBL/GenBank/DDBJ databases">
        <authorList>
            <consortium name="The Broad Institute Genome Sequencing Platform"/>
            <person name="Cuomo C."/>
            <person name="Becnel J."/>
            <person name="Sanscrainte N."/>
            <person name="Walker B."/>
            <person name="Young S.K."/>
            <person name="Zeng Q."/>
            <person name="Gargeya S."/>
            <person name="Fitzgerald M."/>
            <person name="Haas B."/>
            <person name="Abouelleil A."/>
            <person name="Alvarado L."/>
            <person name="Arachchi H.M."/>
            <person name="Berlin A.M."/>
            <person name="Chapman S.B."/>
            <person name="Dewar J."/>
            <person name="Goldberg J."/>
            <person name="Griggs A."/>
            <person name="Gujja S."/>
            <person name="Hansen M."/>
            <person name="Howarth C."/>
            <person name="Imamovic A."/>
            <person name="Larimer J."/>
            <person name="McCowan C."/>
            <person name="Murphy C."/>
            <person name="Neiman D."/>
            <person name="Pearson M."/>
            <person name="Priest M."/>
            <person name="Roberts A."/>
            <person name="Saif S."/>
            <person name="Shea T."/>
            <person name="Sisk P."/>
            <person name="Sykes S."/>
            <person name="Wortman J."/>
            <person name="Nusbaum C."/>
            <person name="Birren B."/>
        </authorList>
    </citation>
    <scope>NUCLEOTIDE SEQUENCE [LARGE SCALE GENOMIC DNA]</scope>
    <source>
        <strain evidence="2">PRA339</strain>
    </source>
</reference>
<evidence type="ECO:0000313" key="2">
    <source>
        <dbReference type="Proteomes" id="UP000030655"/>
    </source>
</evidence>
<proteinExistence type="predicted"/>
<keyword evidence="2" id="KW-1185">Reference proteome</keyword>
<protein>
    <submittedName>
        <fullName evidence="1">Uncharacterized protein</fullName>
    </submittedName>
</protein>
<accession>A0A059F209</accession>
<dbReference type="AlphaFoldDB" id="A0A059F209"/>
<dbReference type="EMBL" id="KK365144">
    <property type="protein sequence ID" value="KCZ81328.1"/>
    <property type="molecule type" value="Genomic_DNA"/>
</dbReference>
<evidence type="ECO:0000313" key="1">
    <source>
        <dbReference type="EMBL" id="KCZ81328.1"/>
    </source>
</evidence>
<name>A0A059F209_9MICR</name>